<feature type="binding site" evidence="13">
    <location>
        <position position="225"/>
    </location>
    <ligand>
        <name>Mg(2+)</name>
        <dbReference type="ChEBI" id="CHEBI:18420"/>
    </ligand>
</feature>
<comment type="pathway">
    <text evidence="3 13 14">Amino-acid biosynthesis; L-leucine biosynthesis; L-leucine from 3-methyl-2-oxobutanoate: step 3/4.</text>
</comment>
<proteinExistence type="inferred from homology"/>
<dbReference type="RefSeq" id="WP_265790044.1">
    <property type="nucleotide sequence ID" value="NZ_BAABRS010000002.1"/>
</dbReference>
<organism evidence="16 17">
    <name type="scientific">Fodinibius salicampi</name>
    <dbReference type="NCBI Taxonomy" id="1920655"/>
    <lineage>
        <taxon>Bacteria</taxon>
        <taxon>Pseudomonadati</taxon>
        <taxon>Balneolota</taxon>
        <taxon>Balneolia</taxon>
        <taxon>Balneolales</taxon>
        <taxon>Balneolaceae</taxon>
        <taxon>Fodinibius</taxon>
    </lineage>
</organism>
<comment type="subunit">
    <text evidence="5 13 14">Homodimer.</text>
</comment>
<name>A0ABT3PZU8_9BACT</name>
<keyword evidence="6 13" id="KW-0432">Leucine biosynthesis</keyword>
<comment type="caution">
    <text evidence="16">The sequence shown here is derived from an EMBL/GenBank/DDBJ whole genome shotgun (WGS) entry which is preliminary data.</text>
</comment>
<comment type="caution">
    <text evidence="13">Lacks conserved residue(s) required for the propagation of feature annotation.</text>
</comment>
<dbReference type="InterPro" id="IPR024084">
    <property type="entry name" value="IsoPropMal-DH-like_dom"/>
</dbReference>
<evidence type="ECO:0000256" key="9">
    <source>
        <dbReference type="ARBA" id="ARBA00022842"/>
    </source>
</evidence>
<feature type="binding site" evidence="13">
    <location>
        <begin position="282"/>
        <end position="294"/>
    </location>
    <ligand>
        <name>NAD(+)</name>
        <dbReference type="ChEBI" id="CHEBI:57540"/>
    </ligand>
</feature>
<feature type="site" description="Important for catalysis" evidence="13">
    <location>
        <position position="193"/>
    </location>
</feature>
<evidence type="ECO:0000256" key="1">
    <source>
        <dbReference type="ARBA" id="ARBA00000624"/>
    </source>
</evidence>
<gene>
    <name evidence="13 16" type="primary">leuB</name>
    <name evidence="16" type="ORF">LQ318_10820</name>
</gene>
<dbReference type="SMART" id="SM01329">
    <property type="entry name" value="Iso_dh"/>
    <property type="match status" value="1"/>
</dbReference>
<protein>
    <recommendedName>
        <fullName evidence="13">3-isopropylmalate dehydrogenase</fullName>
        <ecNumber evidence="13">1.1.1.85</ecNumber>
    </recommendedName>
    <alternativeName>
        <fullName evidence="13">3-IPM-DH</fullName>
    </alternativeName>
    <alternativeName>
        <fullName evidence="13">Beta-IPM dehydrogenase</fullName>
        <shortName evidence="13">IMDH</shortName>
    </alternativeName>
</protein>
<evidence type="ECO:0000256" key="6">
    <source>
        <dbReference type="ARBA" id="ARBA00022430"/>
    </source>
</evidence>
<keyword evidence="17" id="KW-1185">Reference proteome</keyword>
<feature type="binding site" evidence="13">
    <location>
        <position position="249"/>
    </location>
    <ligand>
        <name>Mg(2+)</name>
        <dbReference type="ChEBI" id="CHEBI:18420"/>
    </ligand>
</feature>
<dbReference type="Pfam" id="PF00180">
    <property type="entry name" value="Iso_dh"/>
    <property type="match status" value="1"/>
</dbReference>
<evidence type="ECO:0000256" key="13">
    <source>
        <dbReference type="HAMAP-Rule" id="MF_01033"/>
    </source>
</evidence>
<evidence type="ECO:0000313" key="17">
    <source>
        <dbReference type="Proteomes" id="UP001207337"/>
    </source>
</evidence>
<dbReference type="Gene3D" id="3.40.718.10">
    <property type="entry name" value="Isopropylmalate Dehydrogenase"/>
    <property type="match status" value="1"/>
</dbReference>
<evidence type="ECO:0000256" key="8">
    <source>
        <dbReference type="ARBA" id="ARBA00022723"/>
    </source>
</evidence>
<dbReference type="GO" id="GO:0003862">
    <property type="term" value="F:3-isopropylmalate dehydrogenase activity"/>
    <property type="evidence" value="ECO:0007669"/>
    <property type="project" value="UniProtKB-EC"/>
</dbReference>
<keyword evidence="13" id="KW-0963">Cytoplasm</keyword>
<dbReference type="EMBL" id="JAJNDC010000002">
    <property type="protein sequence ID" value="MCW9713399.1"/>
    <property type="molecule type" value="Genomic_DNA"/>
</dbReference>
<comment type="cofactor">
    <cofactor evidence="2">
        <name>Mn(2+)</name>
        <dbReference type="ChEBI" id="CHEBI:29035"/>
    </cofactor>
</comment>
<evidence type="ECO:0000256" key="14">
    <source>
        <dbReference type="RuleBase" id="RU004445"/>
    </source>
</evidence>
<evidence type="ECO:0000256" key="2">
    <source>
        <dbReference type="ARBA" id="ARBA00001936"/>
    </source>
</evidence>
<feature type="site" description="Important for catalysis" evidence="13">
    <location>
        <position position="143"/>
    </location>
</feature>
<feature type="binding site" evidence="13">
    <location>
        <position position="253"/>
    </location>
    <ligand>
        <name>Mg(2+)</name>
        <dbReference type="ChEBI" id="CHEBI:18420"/>
    </ligand>
</feature>
<dbReference type="EC" id="1.1.1.85" evidence="13"/>
<dbReference type="InterPro" id="IPR019818">
    <property type="entry name" value="IsoCit/isopropylmalate_DH_CS"/>
</dbReference>
<accession>A0ABT3PZU8</accession>
<evidence type="ECO:0000259" key="15">
    <source>
        <dbReference type="SMART" id="SM01329"/>
    </source>
</evidence>
<feature type="binding site" evidence="13">
    <location>
        <position position="98"/>
    </location>
    <ligand>
        <name>substrate</name>
    </ligand>
</feature>
<feature type="binding site" evidence="13">
    <location>
        <position position="136"/>
    </location>
    <ligand>
        <name>substrate</name>
    </ligand>
</feature>
<comment type="subcellular location">
    <subcellularLocation>
        <location evidence="13">Cytoplasm</location>
    </subcellularLocation>
</comment>
<keyword evidence="13" id="KW-0464">Manganese</keyword>
<dbReference type="SUPFAM" id="SSF53659">
    <property type="entry name" value="Isocitrate/Isopropylmalate dehydrogenase-like"/>
    <property type="match status" value="1"/>
</dbReference>
<comment type="similarity">
    <text evidence="4 13">Belongs to the isocitrate and isopropylmalate dehydrogenases family. LeuB type 1 subfamily.</text>
</comment>
<dbReference type="NCBIfam" id="TIGR00169">
    <property type="entry name" value="leuB"/>
    <property type="match status" value="1"/>
</dbReference>
<keyword evidence="9 13" id="KW-0460">Magnesium</keyword>
<dbReference type="PROSITE" id="PS00470">
    <property type="entry name" value="IDH_IMDH"/>
    <property type="match status" value="1"/>
</dbReference>
<comment type="catalytic activity">
    <reaction evidence="1 13 14">
        <text>(2R,3S)-3-isopropylmalate + NAD(+) = 4-methyl-2-oxopentanoate + CO2 + NADH</text>
        <dbReference type="Rhea" id="RHEA:32271"/>
        <dbReference type="ChEBI" id="CHEBI:16526"/>
        <dbReference type="ChEBI" id="CHEBI:17865"/>
        <dbReference type="ChEBI" id="CHEBI:35121"/>
        <dbReference type="ChEBI" id="CHEBI:57540"/>
        <dbReference type="ChEBI" id="CHEBI:57945"/>
        <dbReference type="EC" id="1.1.1.85"/>
    </reaction>
</comment>
<dbReference type="InterPro" id="IPR004429">
    <property type="entry name" value="Isopropylmalate_DH"/>
</dbReference>
<comment type="function">
    <text evidence="13 14">Catalyzes the oxidation of 3-carboxy-2-hydroxy-4-methylpentanoate (3-isopropylmalate) to 3-carboxy-4-methyl-2-oxopentanoate. The product decarboxylates to 4-methyl-2 oxopentanoate.</text>
</comment>
<keyword evidence="12 13" id="KW-0100">Branched-chain amino acid biosynthesis</keyword>
<evidence type="ECO:0000256" key="5">
    <source>
        <dbReference type="ARBA" id="ARBA00011738"/>
    </source>
</evidence>
<reference evidence="16 17" key="1">
    <citation type="submission" date="2021-11" db="EMBL/GenBank/DDBJ databases">
        <title>Aliifidinibius sp. nov., a new bacterium isolated from saline soil.</title>
        <authorList>
            <person name="Galisteo C."/>
            <person name="De La Haba R."/>
            <person name="Sanchez-Porro C."/>
            <person name="Ventosa A."/>
        </authorList>
    </citation>
    <scope>NUCLEOTIDE SEQUENCE [LARGE SCALE GENOMIC DNA]</scope>
    <source>
        <strain evidence="16 17">KACC 190600</strain>
    </source>
</reference>
<comment type="cofactor">
    <cofactor evidence="13 14">
        <name>Mg(2+)</name>
        <dbReference type="ChEBI" id="CHEBI:18420"/>
    </cofactor>
    <cofactor evidence="13 14">
        <name>Mn(2+)</name>
        <dbReference type="ChEBI" id="CHEBI:29035"/>
    </cofactor>
    <text evidence="13 14">Binds 1 Mg(2+) or Mn(2+) ion per subunit.</text>
</comment>
<keyword evidence="11 13" id="KW-0520">NAD</keyword>
<evidence type="ECO:0000256" key="7">
    <source>
        <dbReference type="ARBA" id="ARBA00022605"/>
    </source>
</evidence>
<evidence type="ECO:0000256" key="11">
    <source>
        <dbReference type="ARBA" id="ARBA00023027"/>
    </source>
</evidence>
<dbReference type="Proteomes" id="UP001207337">
    <property type="component" value="Unassembled WGS sequence"/>
</dbReference>
<keyword evidence="7 13" id="KW-0028">Amino-acid biosynthesis</keyword>
<keyword evidence="8 13" id="KW-0479">Metal-binding</keyword>
<dbReference type="HAMAP" id="MF_01033">
    <property type="entry name" value="LeuB_type1"/>
    <property type="match status" value="1"/>
</dbReference>
<feature type="domain" description="Isopropylmalate dehydrogenase-like" evidence="15">
    <location>
        <begin position="6"/>
        <end position="355"/>
    </location>
</feature>
<keyword evidence="10 13" id="KW-0560">Oxidoreductase</keyword>
<dbReference type="PANTHER" id="PTHR42979">
    <property type="entry name" value="3-ISOPROPYLMALATE DEHYDROGENASE"/>
    <property type="match status" value="1"/>
</dbReference>
<sequence length="369" mass="40296">MSVTKEIVVLPGDGIGPEVTREAVNVLETVCKRHGYKLKTRSFDVGGASIDRYGRPLTEKALEACKEVPAVLLGAVGGDKWNEEPKDKRPEAALLGLRKELGLFANLRPITTHQSLIHSSPLKEEIVNGVDILILRELTGGIYFGRPRFIEQTSAGERGVDTLAYETHEIERIAHKAFEMATDRNRKVTSVDKSNVLDSSRLWRRTVIDSASQWPEISLSHMLVDNCAMQLIRDPKQFDVILTGNMFGDILSDAAAMITGSIGMLPSASIGEKYAMYEPVHGSAPDIAGQNKANPLAAIASIALMCRYSLDMPEAAQEIEDAIQATLQDGFRTGDIASNPSKEYLVDTSEMGSAVLKHLNPKMQPGNLL</sequence>
<feature type="binding site" evidence="13">
    <location>
        <position position="225"/>
    </location>
    <ligand>
        <name>substrate</name>
    </ligand>
</feature>
<evidence type="ECO:0000256" key="3">
    <source>
        <dbReference type="ARBA" id="ARBA00004762"/>
    </source>
</evidence>
<evidence type="ECO:0000313" key="16">
    <source>
        <dbReference type="EMBL" id="MCW9713399.1"/>
    </source>
</evidence>
<evidence type="ECO:0000256" key="12">
    <source>
        <dbReference type="ARBA" id="ARBA00023304"/>
    </source>
</evidence>
<evidence type="ECO:0000256" key="4">
    <source>
        <dbReference type="ARBA" id="ARBA00008319"/>
    </source>
</evidence>
<feature type="binding site" evidence="13">
    <location>
        <position position="108"/>
    </location>
    <ligand>
        <name>substrate</name>
    </ligand>
</feature>
<dbReference type="PANTHER" id="PTHR42979:SF1">
    <property type="entry name" value="3-ISOPROPYLMALATE DEHYDROGENASE"/>
    <property type="match status" value="1"/>
</dbReference>
<evidence type="ECO:0000256" key="10">
    <source>
        <dbReference type="ARBA" id="ARBA00023002"/>
    </source>
</evidence>